<dbReference type="SMART" id="SM00220">
    <property type="entry name" value="S_TKc"/>
    <property type="match status" value="1"/>
</dbReference>
<dbReference type="InterPro" id="IPR008271">
    <property type="entry name" value="Ser/Thr_kinase_AS"/>
</dbReference>
<dbReference type="EC" id="2.7.11.1" evidence="3"/>
<dbReference type="PANTHER" id="PTHR24346:SF49">
    <property type="entry name" value="NIM1 SERINE_THREONINE PROTEIN KINASE"/>
    <property type="match status" value="1"/>
</dbReference>
<dbReference type="PROSITE" id="PS00108">
    <property type="entry name" value="PROTEIN_KINASE_ST"/>
    <property type="match status" value="1"/>
</dbReference>
<evidence type="ECO:0000256" key="18">
    <source>
        <dbReference type="SAM" id="MobiDB-lite"/>
    </source>
</evidence>
<proteinExistence type="inferred from homology"/>
<keyword evidence="19" id="KW-1133">Transmembrane helix</keyword>
<evidence type="ECO:0000313" key="22">
    <source>
        <dbReference type="Proteomes" id="UP000678393"/>
    </source>
</evidence>
<comment type="similarity">
    <text evidence="2">Belongs to the protein kinase superfamily. CAMK Ser/Thr protein kinase family.</text>
</comment>
<keyword evidence="9" id="KW-0418">Kinase</keyword>
<evidence type="ECO:0000256" key="13">
    <source>
        <dbReference type="ARBA" id="ARBA00048679"/>
    </source>
</evidence>
<keyword evidence="19" id="KW-0812">Transmembrane</keyword>
<accession>A0A8S3YR58</accession>
<dbReference type="AlphaFoldDB" id="A0A8S3YR58"/>
<gene>
    <name evidence="21" type="ORF">CUNI_LOCUS3329</name>
</gene>
<organism evidence="21 22">
    <name type="scientific">Candidula unifasciata</name>
    <dbReference type="NCBI Taxonomy" id="100452"/>
    <lineage>
        <taxon>Eukaryota</taxon>
        <taxon>Metazoa</taxon>
        <taxon>Spiralia</taxon>
        <taxon>Lophotrochozoa</taxon>
        <taxon>Mollusca</taxon>
        <taxon>Gastropoda</taxon>
        <taxon>Heterobranchia</taxon>
        <taxon>Euthyneura</taxon>
        <taxon>Panpulmonata</taxon>
        <taxon>Eupulmonata</taxon>
        <taxon>Stylommatophora</taxon>
        <taxon>Helicina</taxon>
        <taxon>Helicoidea</taxon>
        <taxon>Geomitridae</taxon>
        <taxon>Candidula</taxon>
    </lineage>
</organism>
<evidence type="ECO:0000256" key="9">
    <source>
        <dbReference type="ARBA" id="ARBA00022777"/>
    </source>
</evidence>
<dbReference type="GO" id="GO:0035556">
    <property type="term" value="P:intracellular signal transduction"/>
    <property type="evidence" value="ECO:0007669"/>
    <property type="project" value="TreeGrafter"/>
</dbReference>
<keyword evidence="4 17" id="KW-0723">Serine/threonine-protein kinase</keyword>
<evidence type="ECO:0000259" key="20">
    <source>
        <dbReference type="PROSITE" id="PS50011"/>
    </source>
</evidence>
<dbReference type="FunFam" id="3.30.200.20:FF:000003">
    <property type="entry name" value="Non-specific serine/threonine protein kinase"/>
    <property type="match status" value="1"/>
</dbReference>
<dbReference type="InterPro" id="IPR017441">
    <property type="entry name" value="Protein_kinase_ATP_BS"/>
</dbReference>
<evidence type="ECO:0000256" key="19">
    <source>
        <dbReference type="SAM" id="Phobius"/>
    </source>
</evidence>
<reference evidence="21" key="1">
    <citation type="submission" date="2021-04" db="EMBL/GenBank/DDBJ databases">
        <authorList>
            <consortium name="Molecular Ecology Group"/>
        </authorList>
    </citation>
    <scope>NUCLEOTIDE SEQUENCE</scope>
</reference>
<comment type="cofactor">
    <cofactor evidence="1">
        <name>Mg(2+)</name>
        <dbReference type="ChEBI" id="CHEBI:18420"/>
    </cofactor>
</comment>
<evidence type="ECO:0000256" key="8">
    <source>
        <dbReference type="ARBA" id="ARBA00022741"/>
    </source>
</evidence>
<dbReference type="GO" id="GO:0046872">
    <property type="term" value="F:metal ion binding"/>
    <property type="evidence" value="ECO:0007669"/>
    <property type="project" value="UniProtKB-KW"/>
</dbReference>
<dbReference type="PROSITE" id="PS00107">
    <property type="entry name" value="PROTEIN_KINASE_ATP"/>
    <property type="match status" value="1"/>
</dbReference>
<keyword evidence="10 16" id="KW-0067">ATP-binding</keyword>
<dbReference type="OrthoDB" id="193931at2759"/>
<keyword evidence="5" id="KW-0597">Phosphoprotein</keyword>
<dbReference type="InterPro" id="IPR049571">
    <property type="entry name" value="NIM1K_STKc"/>
</dbReference>
<feature type="compositionally biased region" description="Polar residues" evidence="18">
    <location>
        <begin position="65"/>
        <end position="82"/>
    </location>
</feature>
<evidence type="ECO:0000256" key="5">
    <source>
        <dbReference type="ARBA" id="ARBA00022553"/>
    </source>
</evidence>
<evidence type="ECO:0000256" key="4">
    <source>
        <dbReference type="ARBA" id="ARBA00022527"/>
    </source>
</evidence>
<dbReference type="PROSITE" id="PS50011">
    <property type="entry name" value="PROTEIN_KINASE_DOM"/>
    <property type="match status" value="1"/>
</dbReference>
<comment type="caution">
    <text evidence="21">The sequence shown here is derived from an EMBL/GenBank/DDBJ whole genome shotgun (WGS) entry which is preliminary data.</text>
</comment>
<dbReference type="PANTHER" id="PTHR24346">
    <property type="entry name" value="MAP/MICROTUBULE AFFINITY-REGULATING KINASE"/>
    <property type="match status" value="1"/>
</dbReference>
<evidence type="ECO:0000256" key="11">
    <source>
        <dbReference type="ARBA" id="ARBA00022842"/>
    </source>
</evidence>
<evidence type="ECO:0000256" key="10">
    <source>
        <dbReference type="ARBA" id="ARBA00022840"/>
    </source>
</evidence>
<feature type="compositionally biased region" description="Basic and acidic residues" evidence="18">
    <location>
        <begin position="1"/>
        <end position="38"/>
    </location>
</feature>
<evidence type="ECO:0000256" key="15">
    <source>
        <dbReference type="ARBA" id="ARBA00080118"/>
    </source>
</evidence>
<feature type="region of interest" description="Disordered" evidence="18">
    <location>
        <begin position="1"/>
        <end position="82"/>
    </location>
</feature>
<feature type="transmembrane region" description="Helical" evidence="19">
    <location>
        <begin position="291"/>
        <end position="308"/>
    </location>
</feature>
<evidence type="ECO:0000256" key="12">
    <source>
        <dbReference type="ARBA" id="ARBA00047899"/>
    </source>
</evidence>
<dbReference type="GO" id="GO:0050321">
    <property type="term" value="F:tau-protein kinase activity"/>
    <property type="evidence" value="ECO:0007669"/>
    <property type="project" value="TreeGrafter"/>
</dbReference>
<feature type="domain" description="Protein kinase" evidence="20">
    <location>
        <begin position="111"/>
        <end position="362"/>
    </location>
</feature>
<evidence type="ECO:0000256" key="16">
    <source>
        <dbReference type="PROSITE-ProRule" id="PRU10141"/>
    </source>
</evidence>
<dbReference type="GO" id="GO:0005524">
    <property type="term" value="F:ATP binding"/>
    <property type="evidence" value="ECO:0007669"/>
    <property type="project" value="UniProtKB-UniRule"/>
</dbReference>
<dbReference type="GO" id="GO:0000226">
    <property type="term" value="P:microtubule cytoskeleton organization"/>
    <property type="evidence" value="ECO:0007669"/>
    <property type="project" value="TreeGrafter"/>
</dbReference>
<dbReference type="SUPFAM" id="SSF56112">
    <property type="entry name" value="Protein kinase-like (PK-like)"/>
    <property type="match status" value="1"/>
</dbReference>
<evidence type="ECO:0000256" key="6">
    <source>
        <dbReference type="ARBA" id="ARBA00022679"/>
    </source>
</evidence>
<comment type="catalytic activity">
    <reaction evidence="13">
        <text>L-seryl-[protein] + ATP = O-phospho-L-seryl-[protein] + ADP + H(+)</text>
        <dbReference type="Rhea" id="RHEA:17989"/>
        <dbReference type="Rhea" id="RHEA-COMP:9863"/>
        <dbReference type="Rhea" id="RHEA-COMP:11604"/>
        <dbReference type="ChEBI" id="CHEBI:15378"/>
        <dbReference type="ChEBI" id="CHEBI:29999"/>
        <dbReference type="ChEBI" id="CHEBI:30616"/>
        <dbReference type="ChEBI" id="CHEBI:83421"/>
        <dbReference type="ChEBI" id="CHEBI:456216"/>
        <dbReference type="EC" id="2.7.11.1"/>
    </reaction>
</comment>
<dbReference type="GO" id="GO:0005737">
    <property type="term" value="C:cytoplasm"/>
    <property type="evidence" value="ECO:0007669"/>
    <property type="project" value="TreeGrafter"/>
</dbReference>
<keyword evidence="6" id="KW-0808">Transferase</keyword>
<dbReference type="InterPro" id="IPR000719">
    <property type="entry name" value="Prot_kinase_dom"/>
</dbReference>
<keyword evidence="7" id="KW-0479">Metal-binding</keyword>
<dbReference type="EMBL" id="CAJHNH020000451">
    <property type="protein sequence ID" value="CAG5117771.1"/>
    <property type="molecule type" value="Genomic_DNA"/>
</dbReference>
<protein>
    <recommendedName>
        <fullName evidence="14">Serine/threonine-protein kinase NIM1</fullName>
        <ecNumber evidence="3">2.7.11.1</ecNumber>
    </recommendedName>
    <alternativeName>
        <fullName evidence="15">NIM1 serine/threonine-protein kinase</fullName>
    </alternativeName>
</protein>
<keyword evidence="22" id="KW-1185">Reference proteome</keyword>
<dbReference type="InterPro" id="IPR011009">
    <property type="entry name" value="Kinase-like_dom_sf"/>
</dbReference>
<evidence type="ECO:0000256" key="2">
    <source>
        <dbReference type="ARBA" id="ARBA00006692"/>
    </source>
</evidence>
<keyword evidence="8 16" id="KW-0547">Nucleotide-binding</keyword>
<comment type="catalytic activity">
    <reaction evidence="12">
        <text>L-threonyl-[protein] + ATP = O-phospho-L-threonyl-[protein] + ADP + H(+)</text>
        <dbReference type="Rhea" id="RHEA:46608"/>
        <dbReference type="Rhea" id="RHEA-COMP:11060"/>
        <dbReference type="Rhea" id="RHEA-COMP:11605"/>
        <dbReference type="ChEBI" id="CHEBI:15378"/>
        <dbReference type="ChEBI" id="CHEBI:30013"/>
        <dbReference type="ChEBI" id="CHEBI:30616"/>
        <dbReference type="ChEBI" id="CHEBI:61977"/>
        <dbReference type="ChEBI" id="CHEBI:456216"/>
        <dbReference type="EC" id="2.7.11.1"/>
    </reaction>
</comment>
<name>A0A8S3YR58_9EUPU</name>
<evidence type="ECO:0000313" key="21">
    <source>
        <dbReference type="EMBL" id="CAG5117771.1"/>
    </source>
</evidence>
<dbReference type="Gene3D" id="1.10.510.10">
    <property type="entry name" value="Transferase(Phosphotransferase) domain 1"/>
    <property type="match status" value="1"/>
</dbReference>
<sequence length="485" mass="54702">MKEVQHENDNDAERQEQQQEDQDKSKYDSINKDSRTDVRPTPADVRPTPADVRPTPAAPLRRSNTEASVGNTTISSDDTQQATPFERLSLTLSNDQRVIKEISLGRRIAFYRIRGEIGAGNFSQVKLGIHALTKDKVAIKILDKTKLDQKTQRLLSREITSMERLHHPNIIRLYEVVETLAKLHIIMEFAGGGELFTKISNEGRLPEADAKCIFAQLVAAVEHMHDNNIIHRDLKAENVFYASPRWIKVGDFGFSTISRASDTLNTFCGSPPYAAPELFKDENYCGAFVDIWAMGILLYFMVTGLMPFRAETVARLKKCILDGSYTVPTYVSDSCVFLIRSILRHIPHDRLTIAEIKRSEWLTGQDFPGPLEPYNLNPSQESSVINAEEQEARAILSDLGIKDEHFKQASIKDSRSSITGTYRIVLHRVQKKKYGIQETFTDATDEKKESSSNSVLEKKQFRRITLGGNAQSVNGKPRSRTCSIL</sequence>
<dbReference type="CDD" id="cd14075">
    <property type="entry name" value="STKc_NIM1"/>
    <property type="match status" value="1"/>
</dbReference>
<evidence type="ECO:0000256" key="7">
    <source>
        <dbReference type="ARBA" id="ARBA00022723"/>
    </source>
</evidence>
<dbReference type="Proteomes" id="UP000678393">
    <property type="component" value="Unassembled WGS sequence"/>
</dbReference>
<dbReference type="FunFam" id="1.10.510.10:FF:000346">
    <property type="entry name" value="Serine/threonine-protein kinase NIM1"/>
    <property type="match status" value="1"/>
</dbReference>
<dbReference type="Pfam" id="PF00069">
    <property type="entry name" value="Pkinase"/>
    <property type="match status" value="1"/>
</dbReference>
<keyword evidence="11" id="KW-0460">Magnesium</keyword>
<evidence type="ECO:0000256" key="17">
    <source>
        <dbReference type="RuleBase" id="RU000304"/>
    </source>
</evidence>
<evidence type="ECO:0000256" key="14">
    <source>
        <dbReference type="ARBA" id="ARBA00069491"/>
    </source>
</evidence>
<feature type="binding site" evidence="16">
    <location>
        <position position="140"/>
    </location>
    <ligand>
        <name>ATP</name>
        <dbReference type="ChEBI" id="CHEBI:30616"/>
    </ligand>
</feature>
<evidence type="ECO:0000256" key="1">
    <source>
        <dbReference type="ARBA" id="ARBA00001946"/>
    </source>
</evidence>
<keyword evidence="19" id="KW-0472">Membrane</keyword>
<evidence type="ECO:0000256" key="3">
    <source>
        <dbReference type="ARBA" id="ARBA00012513"/>
    </source>
</evidence>